<keyword evidence="1" id="KW-0472">Membrane</keyword>
<dbReference type="EMBL" id="JACYFU010000002">
    <property type="protein sequence ID" value="MBD8065881.1"/>
    <property type="molecule type" value="Genomic_DNA"/>
</dbReference>
<gene>
    <name evidence="2" type="ORF">IC608_10375</name>
</gene>
<organism evidence="2 3">
    <name type="scientific">Devosia oryzisoli</name>
    <dbReference type="NCBI Taxonomy" id="2774138"/>
    <lineage>
        <taxon>Bacteria</taxon>
        <taxon>Pseudomonadati</taxon>
        <taxon>Pseudomonadota</taxon>
        <taxon>Alphaproteobacteria</taxon>
        <taxon>Hyphomicrobiales</taxon>
        <taxon>Devosiaceae</taxon>
        <taxon>Devosia</taxon>
    </lineage>
</organism>
<proteinExistence type="predicted"/>
<dbReference type="RefSeq" id="WP_191775088.1">
    <property type="nucleotide sequence ID" value="NZ_JACYFU010000002.1"/>
</dbReference>
<feature type="transmembrane region" description="Helical" evidence="1">
    <location>
        <begin position="36"/>
        <end position="56"/>
    </location>
</feature>
<dbReference type="Proteomes" id="UP000654108">
    <property type="component" value="Unassembled WGS sequence"/>
</dbReference>
<keyword evidence="1" id="KW-0812">Transmembrane</keyword>
<name>A0A927ITN4_9HYPH</name>
<reference evidence="2" key="1">
    <citation type="submission" date="2020-09" db="EMBL/GenBank/DDBJ databases">
        <title>Genome seq and assembly of Devosia sp.</title>
        <authorList>
            <person name="Chhetri G."/>
        </authorList>
    </citation>
    <scope>NUCLEOTIDE SEQUENCE</scope>
    <source>
        <strain evidence="2">PTR5</strain>
    </source>
</reference>
<evidence type="ECO:0000313" key="2">
    <source>
        <dbReference type="EMBL" id="MBD8065881.1"/>
    </source>
</evidence>
<sequence>MSSASAGSIAVDEALADHHEALSHGKAIRFKLRHRLLALAAVAVLPAFVIVVANHISARNLRSGEVDTYATEMTDSVRNEVVRGLSAAATLMLAMGRAEVVQGQDTIACEDYVGGLRRDLPTVIDIAVADQAGAVYCHSGVSDRSAMQTSITELAAADRPGLVVGNYTATPGGPTLPIGMALRGPAEEVQGYIQLHVNMAELVRLVTEATKSLPQSRTVVTDRNGTILLSLPEGNLDAGSQVPEPYAGLLKRPEPGAARLVSPEGVPEIVGYRPALDNLPIAAIFAMPEAPTMAPIDRAAVTNSVIAMTGAILAFLLAWFIGASFIQRPVRIVHRTLLARQAGDEAARTGLNGDNSELGLIGRSVDDLFD</sequence>
<keyword evidence="1" id="KW-1133">Transmembrane helix</keyword>
<evidence type="ECO:0000256" key="1">
    <source>
        <dbReference type="SAM" id="Phobius"/>
    </source>
</evidence>
<dbReference type="Gene3D" id="3.30.450.20">
    <property type="entry name" value="PAS domain"/>
    <property type="match status" value="1"/>
</dbReference>
<evidence type="ECO:0000313" key="3">
    <source>
        <dbReference type="Proteomes" id="UP000654108"/>
    </source>
</evidence>
<dbReference type="AlphaFoldDB" id="A0A927ITN4"/>
<protein>
    <submittedName>
        <fullName evidence="2">Cache domain-containing protein</fullName>
    </submittedName>
</protein>
<feature type="transmembrane region" description="Helical" evidence="1">
    <location>
        <begin position="305"/>
        <end position="326"/>
    </location>
</feature>
<accession>A0A927ITN4</accession>
<keyword evidence="3" id="KW-1185">Reference proteome</keyword>
<comment type="caution">
    <text evidence="2">The sequence shown here is derived from an EMBL/GenBank/DDBJ whole genome shotgun (WGS) entry which is preliminary data.</text>
</comment>